<dbReference type="CDD" id="cd03789">
    <property type="entry name" value="GT9_LPS_heptosyltransferase"/>
    <property type="match status" value="1"/>
</dbReference>
<proteinExistence type="predicted"/>
<evidence type="ECO:0000256" key="2">
    <source>
        <dbReference type="ARBA" id="ARBA00022679"/>
    </source>
</evidence>
<dbReference type="Pfam" id="PF01075">
    <property type="entry name" value="Glyco_transf_9"/>
    <property type="match status" value="1"/>
</dbReference>
<organism evidence="3">
    <name type="scientific">hydrothermal vent metagenome</name>
    <dbReference type="NCBI Taxonomy" id="652676"/>
    <lineage>
        <taxon>unclassified sequences</taxon>
        <taxon>metagenomes</taxon>
        <taxon>ecological metagenomes</taxon>
    </lineage>
</organism>
<evidence type="ECO:0000313" key="3">
    <source>
        <dbReference type="EMBL" id="VAX25466.1"/>
    </source>
</evidence>
<dbReference type="GO" id="GO:0009244">
    <property type="term" value="P:lipopolysaccharide core region biosynthetic process"/>
    <property type="evidence" value="ECO:0007669"/>
    <property type="project" value="TreeGrafter"/>
</dbReference>
<accession>A0A3B1C4M1</accession>
<dbReference type="SUPFAM" id="SSF53756">
    <property type="entry name" value="UDP-Glycosyltransferase/glycogen phosphorylase"/>
    <property type="match status" value="1"/>
</dbReference>
<dbReference type="PANTHER" id="PTHR30160">
    <property type="entry name" value="TETRAACYLDISACCHARIDE 4'-KINASE-RELATED"/>
    <property type="match status" value="1"/>
</dbReference>
<dbReference type="GO" id="GO:0008713">
    <property type="term" value="F:ADP-heptose-lipopolysaccharide heptosyltransferase activity"/>
    <property type="evidence" value="ECO:0007669"/>
    <property type="project" value="TreeGrafter"/>
</dbReference>
<protein>
    <submittedName>
        <fullName evidence="3">ADP-heptose--lipooligosaccharide heptosyltransferase II</fullName>
    </submittedName>
</protein>
<evidence type="ECO:0000256" key="1">
    <source>
        <dbReference type="ARBA" id="ARBA00022676"/>
    </source>
</evidence>
<sequence length="338" mass="38241">MDNSTYGNNYLIIQTAFLGDVVLSLTMAEYIKTRDKGSRVILLTTKTGSPIAEECEFIDEVISYDKRGKDRGLSGIIKISKMLNEFNFKVVFTPHRSFRSSILTKLIKSKFKYGFDKNSISWLFSNRVKYKTDKHEIVRNLSLVRAYWGDNSDEIIKPKLNKSGLKNEYIIIAPGSVWNTKRWPEEKWAELILHPYMLDRKVTLIGAKGDVQTVEAILKKVDGKHPNLVNRTGQDDIKQTIEVIAQGKLLISNDSAPQHIAVAVDTPVITIYGSTVPGFGFYPVGNLDVIIETDEKLSCRPCTDHGKKECPIKTFDCMESIKTEQIIEAIQKIEMSTI</sequence>
<dbReference type="EMBL" id="UOGD01000299">
    <property type="protein sequence ID" value="VAX25466.1"/>
    <property type="molecule type" value="Genomic_DNA"/>
</dbReference>
<keyword evidence="2 3" id="KW-0808">Transferase</keyword>
<reference evidence="3" key="1">
    <citation type="submission" date="2018-06" db="EMBL/GenBank/DDBJ databases">
        <authorList>
            <person name="Zhirakovskaya E."/>
        </authorList>
    </citation>
    <scope>NUCLEOTIDE SEQUENCE</scope>
</reference>
<gene>
    <name evidence="3" type="ORF">MNBD_IGNAVI01-453</name>
</gene>
<dbReference type="AlphaFoldDB" id="A0A3B1C4M1"/>
<dbReference type="InterPro" id="IPR002201">
    <property type="entry name" value="Glyco_trans_9"/>
</dbReference>
<dbReference type="Gene3D" id="3.40.50.2000">
    <property type="entry name" value="Glycogen Phosphorylase B"/>
    <property type="match status" value="2"/>
</dbReference>
<dbReference type="InterPro" id="IPR051199">
    <property type="entry name" value="LPS_LOS_Heptosyltrfase"/>
</dbReference>
<dbReference type="PANTHER" id="PTHR30160:SF1">
    <property type="entry name" value="LIPOPOLYSACCHARIDE 1,2-N-ACETYLGLUCOSAMINETRANSFERASE-RELATED"/>
    <property type="match status" value="1"/>
</dbReference>
<dbReference type="GO" id="GO:0005829">
    <property type="term" value="C:cytosol"/>
    <property type="evidence" value="ECO:0007669"/>
    <property type="project" value="TreeGrafter"/>
</dbReference>
<keyword evidence="1" id="KW-0328">Glycosyltransferase</keyword>
<name>A0A3B1C4M1_9ZZZZ</name>